<dbReference type="Proteomes" id="UP000187203">
    <property type="component" value="Unassembled WGS sequence"/>
</dbReference>
<organism evidence="1 2">
    <name type="scientific">Corchorus olitorius</name>
    <dbReference type="NCBI Taxonomy" id="93759"/>
    <lineage>
        <taxon>Eukaryota</taxon>
        <taxon>Viridiplantae</taxon>
        <taxon>Streptophyta</taxon>
        <taxon>Embryophyta</taxon>
        <taxon>Tracheophyta</taxon>
        <taxon>Spermatophyta</taxon>
        <taxon>Magnoliopsida</taxon>
        <taxon>eudicotyledons</taxon>
        <taxon>Gunneridae</taxon>
        <taxon>Pentapetalae</taxon>
        <taxon>rosids</taxon>
        <taxon>malvids</taxon>
        <taxon>Malvales</taxon>
        <taxon>Malvaceae</taxon>
        <taxon>Grewioideae</taxon>
        <taxon>Apeibeae</taxon>
        <taxon>Corchorus</taxon>
    </lineage>
</organism>
<proteinExistence type="predicted"/>
<evidence type="ECO:0000313" key="2">
    <source>
        <dbReference type="Proteomes" id="UP000187203"/>
    </source>
</evidence>
<sequence length="93" mass="9864">MPLLLNTSSALGLSRSLASSLISPRPQLSLSSSFTLPTFPSARVSLSFRARAYSATVTAMGDAPDAGMDAVQRRLMFEDESLVGKDSNRKDAA</sequence>
<gene>
    <name evidence="1" type="ORF">COLO4_38024</name>
</gene>
<comment type="caution">
    <text evidence="1">The sequence shown here is derived from an EMBL/GenBank/DDBJ whole genome shotgun (WGS) entry which is preliminary data.</text>
</comment>
<dbReference type="EMBL" id="AWUE01024505">
    <property type="protein sequence ID" value="OMO50546.1"/>
    <property type="molecule type" value="Genomic_DNA"/>
</dbReference>
<reference evidence="2" key="1">
    <citation type="submission" date="2013-09" db="EMBL/GenBank/DDBJ databases">
        <title>Corchorus olitorius genome sequencing.</title>
        <authorList>
            <person name="Alam M."/>
            <person name="Haque M.S."/>
            <person name="Islam M.S."/>
            <person name="Emdad E.M."/>
            <person name="Islam M.M."/>
            <person name="Ahmed B."/>
            <person name="Halim A."/>
            <person name="Hossen Q.M.M."/>
            <person name="Hossain M.Z."/>
            <person name="Ahmed R."/>
            <person name="Khan M.M."/>
            <person name="Islam R."/>
            <person name="Rashid M.M."/>
            <person name="Khan S.A."/>
            <person name="Rahman M.S."/>
            <person name="Alam M."/>
            <person name="Yahiya A.S."/>
            <person name="Khan M.S."/>
            <person name="Azam M.S."/>
            <person name="Haque T."/>
            <person name="Lashkar M.Z.H."/>
            <person name="Akhand A.I."/>
            <person name="Morshed G."/>
            <person name="Roy S."/>
            <person name="Uddin K.S."/>
            <person name="Rabeya T."/>
            <person name="Hossain A.S."/>
            <person name="Chowdhury A."/>
            <person name="Snigdha A.R."/>
            <person name="Mortoza M.S."/>
            <person name="Matin S.A."/>
            <person name="Hoque S.M.E."/>
            <person name="Islam M.K."/>
            <person name="Roy D.K."/>
            <person name="Haider R."/>
            <person name="Moosa M.M."/>
            <person name="Elias S.M."/>
            <person name="Hasan A.M."/>
            <person name="Jahan S."/>
            <person name="Shafiuddin M."/>
            <person name="Mahmood N."/>
            <person name="Shommy N.S."/>
        </authorList>
    </citation>
    <scope>NUCLEOTIDE SEQUENCE [LARGE SCALE GENOMIC DNA]</scope>
    <source>
        <strain evidence="2">cv. O-4</strain>
    </source>
</reference>
<evidence type="ECO:0000313" key="1">
    <source>
        <dbReference type="EMBL" id="OMO50546.1"/>
    </source>
</evidence>
<name>A0A1R3FXQ9_9ROSI</name>
<accession>A0A1R3FXQ9</accession>
<dbReference type="AlphaFoldDB" id="A0A1R3FXQ9"/>
<dbReference type="STRING" id="93759.A0A1R3FXQ9"/>
<protein>
    <submittedName>
        <fullName evidence="1">Isopentenyl-diphosphate Delta-isomerase I-like protein</fullName>
    </submittedName>
</protein>
<keyword evidence="2" id="KW-1185">Reference proteome</keyword>